<accession>A0AAN9L6J7</accession>
<reference evidence="1 2" key="1">
    <citation type="submission" date="2024-01" db="EMBL/GenBank/DDBJ databases">
        <title>The genomes of 5 underutilized Papilionoideae crops provide insights into root nodulation and disease resistanc.</title>
        <authorList>
            <person name="Jiang F."/>
        </authorList>
    </citation>
    <scope>NUCLEOTIDE SEQUENCE [LARGE SCALE GENOMIC DNA]</scope>
    <source>
        <strain evidence="1">LVBAO_FW01</strain>
        <tissue evidence="1">Leaves</tissue>
    </source>
</reference>
<keyword evidence="2" id="KW-1185">Reference proteome</keyword>
<evidence type="ECO:0000313" key="1">
    <source>
        <dbReference type="EMBL" id="KAK7327683.1"/>
    </source>
</evidence>
<name>A0AAN9L6J7_CANGL</name>
<gene>
    <name evidence="1" type="ORF">VNO77_21770</name>
</gene>
<comment type="caution">
    <text evidence="1">The sequence shown here is derived from an EMBL/GenBank/DDBJ whole genome shotgun (WGS) entry which is preliminary data.</text>
</comment>
<sequence length="104" mass="11637">MAISELVSDFKRHQLEMLFQYGILWLIKALLRKAHLRACDRKMILGVDMGDILIRSKFVGYRVLFGQCKFGASLLACPIIAITMINYAIGASGSAPFPITKGRF</sequence>
<proteinExistence type="predicted"/>
<protein>
    <submittedName>
        <fullName evidence="1">Uncharacterized protein</fullName>
    </submittedName>
</protein>
<evidence type="ECO:0000313" key="2">
    <source>
        <dbReference type="Proteomes" id="UP001367508"/>
    </source>
</evidence>
<organism evidence="1 2">
    <name type="scientific">Canavalia gladiata</name>
    <name type="common">Sword bean</name>
    <name type="synonym">Dolichos gladiatus</name>
    <dbReference type="NCBI Taxonomy" id="3824"/>
    <lineage>
        <taxon>Eukaryota</taxon>
        <taxon>Viridiplantae</taxon>
        <taxon>Streptophyta</taxon>
        <taxon>Embryophyta</taxon>
        <taxon>Tracheophyta</taxon>
        <taxon>Spermatophyta</taxon>
        <taxon>Magnoliopsida</taxon>
        <taxon>eudicotyledons</taxon>
        <taxon>Gunneridae</taxon>
        <taxon>Pentapetalae</taxon>
        <taxon>rosids</taxon>
        <taxon>fabids</taxon>
        <taxon>Fabales</taxon>
        <taxon>Fabaceae</taxon>
        <taxon>Papilionoideae</taxon>
        <taxon>50 kb inversion clade</taxon>
        <taxon>NPAAA clade</taxon>
        <taxon>indigoferoid/millettioid clade</taxon>
        <taxon>Phaseoleae</taxon>
        <taxon>Canavalia</taxon>
    </lineage>
</organism>
<dbReference type="EMBL" id="JAYMYQ010000005">
    <property type="protein sequence ID" value="KAK7327683.1"/>
    <property type="molecule type" value="Genomic_DNA"/>
</dbReference>
<dbReference type="AlphaFoldDB" id="A0AAN9L6J7"/>
<dbReference type="Proteomes" id="UP001367508">
    <property type="component" value="Unassembled WGS sequence"/>
</dbReference>